<dbReference type="Pfam" id="PF05973">
    <property type="entry name" value="Gp49"/>
    <property type="match status" value="1"/>
</dbReference>
<protein>
    <submittedName>
        <fullName evidence="1">Type II toxin-antitoxin system RelE/ParE family toxin</fullName>
    </submittedName>
</protein>
<comment type="caution">
    <text evidence="1">The sequence shown here is derived from an EMBL/GenBank/DDBJ whole genome shotgun (WGS) entry which is preliminary data.</text>
</comment>
<gene>
    <name evidence="1" type="ORF">F6J89_11790</name>
</gene>
<dbReference type="InterPro" id="IPR009241">
    <property type="entry name" value="HigB-like"/>
</dbReference>
<organism evidence="1">
    <name type="scientific">Symploca sp. SIO1C4</name>
    <dbReference type="NCBI Taxonomy" id="2607765"/>
    <lineage>
        <taxon>Bacteria</taxon>
        <taxon>Bacillati</taxon>
        <taxon>Cyanobacteriota</taxon>
        <taxon>Cyanophyceae</taxon>
        <taxon>Coleofasciculales</taxon>
        <taxon>Coleofasciculaceae</taxon>
        <taxon>Symploca</taxon>
    </lineage>
</organism>
<dbReference type="EMBL" id="JAAHFQ010000193">
    <property type="protein sequence ID" value="NER28286.1"/>
    <property type="molecule type" value="Genomic_DNA"/>
</dbReference>
<dbReference type="AlphaFoldDB" id="A0A6B3N3L5"/>
<sequence length="110" mass="12666">MHSSDKPLVWLNTEVKTPPFSSDARVQAGVMLRKLQKGESLSLPQSRSMPSIDSRCHELRINDKDKTWRIIYRIDQDAIVIADVLSKTTQKTPESVIKLCQKRLKLYDEI</sequence>
<accession>A0A6B3N3L5</accession>
<name>A0A6B3N3L5_9CYAN</name>
<proteinExistence type="predicted"/>
<reference evidence="1" key="1">
    <citation type="submission" date="2019-11" db="EMBL/GenBank/DDBJ databases">
        <title>Genomic insights into an expanded diversity of filamentous marine cyanobacteria reveals the extraordinary biosynthetic potential of Moorea and Okeania.</title>
        <authorList>
            <person name="Ferreira Leao T."/>
            <person name="Wang M."/>
            <person name="Moss N."/>
            <person name="Da Silva R."/>
            <person name="Sanders J."/>
            <person name="Nurk S."/>
            <person name="Gurevich A."/>
            <person name="Humphrey G."/>
            <person name="Reher R."/>
            <person name="Zhu Q."/>
            <person name="Belda-Ferre P."/>
            <person name="Glukhov E."/>
            <person name="Rex R."/>
            <person name="Dorrestein P.C."/>
            <person name="Knight R."/>
            <person name="Pevzner P."/>
            <person name="Gerwick W.H."/>
            <person name="Gerwick L."/>
        </authorList>
    </citation>
    <scope>NUCLEOTIDE SEQUENCE</scope>
    <source>
        <strain evidence="1">SIO1C4</strain>
    </source>
</reference>
<evidence type="ECO:0000313" key="1">
    <source>
        <dbReference type="EMBL" id="NER28286.1"/>
    </source>
</evidence>